<gene>
    <name evidence="2" type="ORF">METZ01_LOCUS49328</name>
</gene>
<evidence type="ECO:0000313" key="2">
    <source>
        <dbReference type="EMBL" id="SUZ96474.1"/>
    </source>
</evidence>
<evidence type="ECO:0000256" key="1">
    <source>
        <dbReference type="ARBA" id="ARBA00022801"/>
    </source>
</evidence>
<dbReference type="EMBL" id="UINC01002419">
    <property type="protein sequence ID" value="SUZ96474.1"/>
    <property type="molecule type" value="Genomic_DNA"/>
</dbReference>
<dbReference type="PROSITE" id="PS00758">
    <property type="entry name" value="ARGE_DAPE_CPG2_1"/>
    <property type="match status" value="1"/>
</dbReference>
<dbReference type="AlphaFoldDB" id="A0A381RZ84"/>
<feature type="non-terminal residue" evidence="2">
    <location>
        <position position="118"/>
    </location>
</feature>
<name>A0A381RZ84_9ZZZZ</name>
<protein>
    <submittedName>
        <fullName evidence="2">Uncharacterized protein</fullName>
    </submittedName>
</protein>
<sequence length="118" mass="13543">MNSLDENISVLSKKYLPLAEELLKEAIRIPADYVDKPVDQGGDPECGLSNHEGPRLKYLKKRITEIGAVRSPEDVWFDEYGNLVWTVKDPDDGIPDDKKRIIYFDGHTDTVRALRDQW</sequence>
<accession>A0A381RZ84</accession>
<dbReference type="SUPFAM" id="SSF53187">
    <property type="entry name" value="Zn-dependent exopeptidases"/>
    <property type="match status" value="1"/>
</dbReference>
<reference evidence="2" key="1">
    <citation type="submission" date="2018-05" db="EMBL/GenBank/DDBJ databases">
        <authorList>
            <person name="Lanie J.A."/>
            <person name="Ng W.-L."/>
            <person name="Kazmierczak K.M."/>
            <person name="Andrzejewski T.M."/>
            <person name="Davidsen T.M."/>
            <person name="Wayne K.J."/>
            <person name="Tettelin H."/>
            <person name="Glass J.I."/>
            <person name="Rusch D."/>
            <person name="Podicherti R."/>
            <person name="Tsui H.-C.T."/>
            <person name="Winkler M.E."/>
        </authorList>
    </citation>
    <scope>NUCLEOTIDE SEQUENCE</scope>
</reference>
<keyword evidence="1" id="KW-0378">Hydrolase</keyword>
<proteinExistence type="predicted"/>
<dbReference type="InterPro" id="IPR001261">
    <property type="entry name" value="ArgE/DapE_CS"/>
</dbReference>
<dbReference type="Gene3D" id="3.40.630.10">
    <property type="entry name" value="Zn peptidases"/>
    <property type="match status" value="1"/>
</dbReference>
<organism evidence="2">
    <name type="scientific">marine metagenome</name>
    <dbReference type="NCBI Taxonomy" id="408172"/>
    <lineage>
        <taxon>unclassified sequences</taxon>
        <taxon>metagenomes</taxon>
        <taxon>ecological metagenomes</taxon>
    </lineage>
</organism>